<reference evidence="2" key="1">
    <citation type="journal article" date="2017" name="Mycologia">
        <title>Fusarium algeriense, sp. nov., a novel toxigenic crown rot pathogen of durum wheat from Algeria is nested in the Fusarium burgessii species complex.</title>
        <authorList>
            <person name="Laraba I."/>
            <person name="Keddad A."/>
            <person name="Boureghda H."/>
            <person name="Abdallah N."/>
            <person name="Vaughan M.M."/>
            <person name="Proctor R.H."/>
            <person name="Busman M."/>
            <person name="O'Donnell K."/>
        </authorList>
    </citation>
    <scope>NUCLEOTIDE SEQUENCE</scope>
    <source>
        <strain evidence="2">NRRL 25174</strain>
    </source>
</reference>
<dbReference type="OrthoDB" id="5397087at2759"/>
<reference evidence="2" key="2">
    <citation type="submission" date="2020-02" db="EMBL/GenBank/DDBJ databases">
        <title>Identification and distribution of gene clusters putatively required for synthesis of sphingolipid metabolism inhibitors in phylogenetically diverse species of the filamentous fungus Fusarium.</title>
        <authorList>
            <person name="Kim H.-S."/>
            <person name="Busman M."/>
            <person name="Brown D.W."/>
            <person name="Divon H."/>
            <person name="Uhlig S."/>
            <person name="Proctor R.H."/>
        </authorList>
    </citation>
    <scope>NUCLEOTIDE SEQUENCE</scope>
    <source>
        <strain evidence="2">NRRL 25174</strain>
    </source>
</reference>
<sequence>MPKRSIDAANIGGSMKPVPTRKVKRVSLCPHLRIVEDNITDASMQTERSHEENQERAYIAASRRADRSLEARVQSARMASEIHKKRTGKAFRITEEIVMKEEMYEEEDDEFPRSYRLLKQSMQTSNPAFNARVDAYLTNRVAMSQIMTATENDWRNNEINMEFAKMFPQAQQQAQSLSHRWSTPGYSVPHARNNTVSTPMEQHFDPNFKPINYGQPCNNIHGDRSHSISGLSPSDSRTDAAMSPPALTPGSGSHPETPQSRCISTFANVHPPPMMEFNSDNSAFTAELPPEAKMLMGGVGMNDTFSPSLYSEPHNWGAPQSYGYGGDSKYFKDEDADLGVAGDNYPEISDSIDWDGLNTPTKHYGDQDPAWDCFLNDNWSNEQQQ</sequence>
<gene>
    <name evidence="2" type="ORF">FBEOM_13903</name>
</gene>
<dbReference type="AlphaFoldDB" id="A0A9P5A4Z9"/>
<dbReference type="Proteomes" id="UP000730481">
    <property type="component" value="Unassembled WGS sequence"/>
</dbReference>
<name>A0A9P5A4Z9_9HYPO</name>
<feature type="region of interest" description="Disordered" evidence="1">
    <location>
        <begin position="214"/>
        <end position="259"/>
    </location>
</feature>
<evidence type="ECO:0000313" key="3">
    <source>
        <dbReference type="Proteomes" id="UP000730481"/>
    </source>
</evidence>
<feature type="compositionally biased region" description="Polar residues" evidence="1">
    <location>
        <begin position="250"/>
        <end position="259"/>
    </location>
</feature>
<evidence type="ECO:0000256" key="1">
    <source>
        <dbReference type="SAM" id="MobiDB-lite"/>
    </source>
</evidence>
<proteinExistence type="predicted"/>
<evidence type="ECO:0000313" key="2">
    <source>
        <dbReference type="EMBL" id="KAF4332301.1"/>
    </source>
</evidence>
<comment type="caution">
    <text evidence="2">The sequence shown here is derived from an EMBL/GenBank/DDBJ whole genome shotgun (WGS) entry which is preliminary data.</text>
</comment>
<accession>A0A9P5A4Z9</accession>
<organism evidence="2 3">
    <name type="scientific">Fusarium beomiforme</name>
    <dbReference type="NCBI Taxonomy" id="44412"/>
    <lineage>
        <taxon>Eukaryota</taxon>
        <taxon>Fungi</taxon>
        <taxon>Dikarya</taxon>
        <taxon>Ascomycota</taxon>
        <taxon>Pezizomycotina</taxon>
        <taxon>Sordariomycetes</taxon>
        <taxon>Hypocreomycetidae</taxon>
        <taxon>Hypocreales</taxon>
        <taxon>Nectriaceae</taxon>
        <taxon>Fusarium</taxon>
        <taxon>Fusarium burgessii species complex</taxon>
    </lineage>
</organism>
<keyword evidence="3" id="KW-1185">Reference proteome</keyword>
<protein>
    <submittedName>
        <fullName evidence="2">Uncharacterized protein</fullName>
    </submittedName>
</protein>
<dbReference type="EMBL" id="PVQB02001112">
    <property type="protein sequence ID" value="KAF4332301.1"/>
    <property type="molecule type" value="Genomic_DNA"/>
</dbReference>